<reference evidence="2" key="1">
    <citation type="journal article" date="2021" name="Nat. Commun.">
        <title>Genetic determinants of endophytism in the Arabidopsis root mycobiome.</title>
        <authorList>
            <person name="Mesny F."/>
            <person name="Miyauchi S."/>
            <person name="Thiergart T."/>
            <person name="Pickel B."/>
            <person name="Atanasova L."/>
            <person name="Karlsson M."/>
            <person name="Huettel B."/>
            <person name="Barry K.W."/>
            <person name="Haridas S."/>
            <person name="Chen C."/>
            <person name="Bauer D."/>
            <person name="Andreopoulos W."/>
            <person name="Pangilinan J."/>
            <person name="LaButti K."/>
            <person name="Riley R."/>
            <person name="Lipzen A."/>
            <person name="Clum A."/>
            <person name="Drula E."/>
            <person name="Henrissat B."/>
            <person name="Kohler A."/>
            <person name="Grigoriev I.V."/>
            <person name="Martin F.M."/>
            <person name="Hacquard S."/>
        </authorList>
    </citation>
    <scope>NUCLEOTIDE SEQUENCE</scope>
    <source>
        <strain evidence="2">MPI-CAGE-AT-0016</strain>
    </source>
</reference>
<feature type="region of interest" description="Disordered" evidence="1">
    <location>
        <begin position="1"/>
        <end position="197"/>
    </location>
</feature>
<dbReference type="Proteomes" id="UP000813385">
    <property type="component" value="Unassembled WGS sequence"/>
</dbReference>
<gene>
    <name evidence="2" type="ORF">B0T11DRAFT_126647</name>
</gene>
<dbReference type="EMBL" id="JAGPXD010000005">
    <property type="protein sequence ID" value="KAH7354321.1"/>
    <property type="molecule type" value="Genomic_DNA"/>
</dbReference>
<evidence type="ECO:0000313" key="3">
    <source>
        <dbReference type="Proteomes" id="UP000813385"/>
    </source>
</evidence>
<protein>
    <submittedName>
        <fullName evidence="2">Uncharacterized protein</fullName>
    </submittedName>
</protein>
<accession>A0A8K0X1K0</accession>
<proteinExistence type="predicted"/>
<dbReference type="AlphaFoldDB" id="A0A8K0X1K0"/>
<dbReference type="OrthoDB" id="5385910at2759"/>
<feature type="compositionally biased region" description="Low complexity" evidence="1">
    <location>
        <begin position="142"/>
        <end position="154"/>
    </location>
</feature>
<comment type="caution">
    <text evidence="2">The sequence shown here is derived from an EMBL/GenBank/DDBJ whole genome shotgun (WGS) entry which is preliminary data.</text>
</comment>
<sequence length="229" mass="23461">MPPIPIYTSSPINATKASGATPKTAEPESKTALPSAAAAPTPTKTQAYAPAMPGATPSVPYQTTSSHASHPPAPTGRPGDSGPPPPQPGAVPSLPGSSLPPPPKAGETYVPPQTTPAPPTMTMPPQMAVPPPNPSYAPYQGTTTTHQPATAQPTFLGGGSNDLSHPPGYHQNAGADQFTSQQRHQASLAEGRTYDGEEGVWDQAKKWATGVGGSLAAAESEVWKRINKQ</sequence>
<feature type="compositionally biased region" description="Pro residues" evidence="1">
    <location>
        <begin position="71"/>
        <end position="89"/>
    </location>
</feature>
<feature type="compositionally biased region" description="Pro residues" evidence="1">
    <location>
        <begin position="113"/>
        <end position="135"/>
    </location>
</feature>
<feature type="compositionally biased region" description="Polar residues" evidence="1">
    <location>
        <begin position="7"/>
        <end position="18"/>
    </location>
</feature>
<evidence type="ECO:0000256" key="1">
    <source>
        <dbReference type="SAM" id="MobiDB-lite"/>
    </source>
</evidence>
<keyword evidence="3" id="KW-1185">Reference proteome</keyword>
<organism evidence="2 3">
    <name type="scientific">Plectosphaerella cucumerina</name>
    <dbReference type="NCBI Taxonomy" id="40658"/>
    <lineage>
        <taxon>Eukaryota</taxon>
        <taxon>Fungi</taxon>
        <taxon>Dikarya</taxon>
        <taxon>Ascomycota</taxon>
        <taxon>Pezizomycotina</taxon>
        <taxon>Sordariomycetes</taxon>
        <taxon>Hypocreomycetidae</taxon>
        <taxon>Glomerellales</taxon>
        <taxon>Plectosphaerellaceae</taxon>
        <taxon>Plectosphaerella</taxon>
    </lineage>
</organism>
<feature type="compositionally biased region" description="Polar residues" evidence="1">
    <location>
        <begin position="59"/>
        <end position="68"/>
    </location>
</feature>
<feature type="compositionally biased region" description="Low complexity" evidence="1">
    <location>
        <begin position="31"/>
        <end position="51"/>
    </location>
</feature>
<evidence type="ECO:0000313" key="2">
    <source>
        <dbReference type="EMBL" id="KAH7354321.1"/>
    </source>
</evidence>
<name>A0A8K0X1K0_9PEZI</name>